<dbReference type="EMBL" id="VTER01000005">
    <property type="protein sequence ID" value="TYS48557.1"/>
    <property type="molecule type" value="Genomic_DNA"/>
</dbReference>
<evidence type="ECO:0000313" key="2">
    <source>
        <dbReference type="Proteomes" id="UP000322139"/>
    </source>
</evidence>
<proteinExistence type="predicted"/>
<gene>
    <name evidence="1" type="ORF">FZD51_10560</name>
</gene>
<protein>
    <submittedName>
        <fullName evidence="1">DUF2691 family protein</fullName>
    </submittedName>
</protein>
<organism evidence="1 2">
    <name type="scientific">Bacillus infantis</name>
    <dbReference type="NCBI Taxonomy" id="324767"/>
    <lineage>
        <taxon>Bacteria</taxon>
        <taxon>Bacillati</taxon>
        <taxon>Bacillota</taxon>
        <taxon>Bacilli</taxon>
        <taxon>Bacillales</taxon>
        <taxon>Bacillaceae</taxon>
        <taxon>Bacillus</taxon>
    </lineage>
</organism>
<name>A0A5D4RB07_9BACI</name>
<comment type="caution">
    <text evidence="1">The sequence shown here is derived from an EMBL/GenBank/DDBJ whole genome shotgun (WGS) entry which is preliminary data.</text>
</comment>
<dbReference type="Proteomes" id="UP000322139">
    <property type="component" value="Unassembled WGS sequence"/>
</dbReference>
<dbReference type="AlphaFoldDB" id="A0A5D4RB07"/>
<evidence type="ECO:0000313" key="1">
    <source>
        <dbReference type="EMBL" id="TYS48557.1"/>
    </source>
</evidence>
<sequence>MRILQRLWALIIRRSQMKRGVTFEITNEYGWFLFEILLSLEASSFDWSIADEEAYFIENGELGRKLFPENKMIMAGGDLMAYLHPNSCYLIFADLKAFPPGKAAGDIKTYKDFLKSDCQMAILIVDCSDVAVYCKDRERTETLYRFCRERFSNAEYITDENDRSELYCLVIRSWMPALKEDGIQLFLSQGTCPLGSFKIYLRIP</sequence>
<dbReference type="Pfam" id="PF10903">
    <property type="entry name" value="DUF2691"/>
    <property type="match status" value="1"/>
</dbReference>
<dbReference type="InterPro" id="IPR020216">
    <property type="entry name" value="Uncharacterised_YncE"/>
</dbReference>
<accession>A0A5D4RB07</accession>
<reference evidence="1 2" key="1">
    <citation type="submission" date="2019-08" db="EMBL/GenBank/DDBJ databases">
        <title>Bacillus genomes from the desert of Cuatro Cienegas, Coahuila.</title>
        <authorList>
            <person name="Olmedo-Alvarez G."/>
        </authorList>
    </citation>
    <scope>NUCLEOTIDE SEQUENCE [LARGE SCALE GENOMIC DNA]</scope>
    <source>
        <strain evidence="1 2">CH446_14T</strain>
    </source>
</reference>